<dbReference type="Proteomes" id="UP000237000">
    <property type="component" value="Unassembled WGS sequence"/>
</dbReference>
<reference evidence="9" key="1">
    <citation type="submission" date="2016-06" db="EMBL/GenBank/DDBJ databases">
        <title>Parallel loss of symbiosis genes in relatives of nitrogen-fixing non-legume Parasponia.</title>
        <authorList>
            <person name="Van Velzen R."/>
            <person name="Holmer R."/>
            <person name="Bu F."/>
            <person name="Rutten L."/>
            <person name="Van Zeijl A."/>
            <person name="Liu W."/>
            <person name="Santuari L."/>
            <person name="Cao Q."/>
            <person name="Sharma T."/>
            <person name="Shen D."/>
            <person name="Roswanjaya Y."/>
            <person name="Wardhani T."/>
            <person name="Kalhor M.S."/>
            <person name="Jansen J."/>
            <person name="Van den Hoogen J."/>
            <person name="Gungor B."/>
            <person name="Hartog M."/>
            <person name="Hontelez J."/>
            <person name="Verver J."/>
            <person name="Yang W.-C."/>
            <person name="Schijlen E."/>
            <person name="Repin R."/>
            <person name="Schilthuizen M."/>
            <person name="Schranz E."/>
            <person name="Heidstra R."/>
            <person name="Miyata K."/>
            <person name="Fedorova E."/>
            <person name="Kohlen W."/>
            <person name="Bisseling T."/>
            <person name="Smit S."/>
            <person name="Geurts R."/>
        </authorList>
    </citation>
    <scope>NUCLEOTIDE SEQUENCE [LARGE SCALE GENOMIC DNA]</scope>
    <source>
        <strain evidence="9">cv. RG33-2</strain>
    </source>
</reference>
<dbReference type="STRING" id="63057.A0A2P5FY29"/>
<dbReference type="Gene3D" id="2.40.330.10">
    <property type="entry name" value="DNA-binding pseudobarrel domain"/>
    <property type="match status" value="3"/>
</dbReference>
<dbReference type="PANTHER" id="PTHR31920">
    <property type="entry name" value="B3 DOMAIN-CONTAINING"/>
    <property type="match status" value="1"/>
</dbReference>
<dbReference type="InterPro" id="IPR050655">
    <property type="entry name" value="Plant_B3_domain"/>
</dbReference>
<dbReference type="InterPro" id="IPR003340">
    <property type="entry name" value="B3_DNA-bd"/>
</dbReference>
<dbReference type="Pfam" id="PF02362">
    <property type="entry name" value="B3"/>
    <property type="match status" value="3"/>
</dbReference>
<evidence type="ECO:0000259" key="7">
    <source>
        <dbReference type="PROSITE" id="PS50863"/>
    </source>
</evidence>
<dbReference type="GO" id="GO:0003677">
    <property type="term" value="F:DNA binding"/>
    <property type="evidence" value="ECO:0007669"/>
    <property type="project" value="UniProtKB-KW"/>
</dbReference>
<dbReference type="PANTHER" id="PTHR31920:SF108">
    <property type="entry name" value="B3 DOMAIN-CONTAINING TRANSCRIPTION FACTOR VRN1-LIKE"/>
    <property type="match status" value="1"/>
</dbReference>
<evidence type="ECO:0000256" key="1">
    <source>
        <dbReference type="ARBA" id="ARBA00004123"/>
    </source>
</evidence>
<name>A0A2P5FY29_TREOI</name>
<feature type="compositionally biased region" description="Basic and acidic residues" evidence="6">
    <location>
        <begin position="509"/>
        <end position="526"/>
    </location>
</feature>
<dbReference type="InterPro" id="IPR015300">
    <property type="entry name" value="DNA-bd_pseudobarrel_sf"/>
</dbReference>
<dbReference type="GO" id="GO:0005634">
    <property type="term" value="C:nucleus"/>
    <property type="evidence" value="ECO:0007669"/>
    <property type="project" value="UniProtKB-SubCell"/>
</dbReference>
<proteinExistence type="predicted"/>
<evidence type="ECO:0000256" key="4">
    <source>
        <dbReference type="ARBA" id="ARBA00023163"/>
    </source>
</evidence>
<evidence type="ECO:0000256" key="3">
    <source>
        <dbReference type="ARBA" id="ARBA00023125"/>
    </source>
</evidence>
<keyword evidence="5" id="KW-0539">Nucleus</keyword>
<evidence type="ECO:0000313" key="8">
    <source>
        <dbReference type="EMBL" id="POO02685.1"/>
    </source>
</evidence>
<keyword evidence="2" id="KW-0805">Transcription regulation</keyword>
<dbReference type="PROSITE" id="PS50863">
    <property type="entry name" value="B3"/>
    <property type="match status" value="3"/>
</dbReference>
<evidence type="ECO:0000313" key="9">
    <source>
        <dbReference type="Proteomes" id="UP000237000"/>
    </source>
</evidence>
<evidence type="ECO:0000256" key="6">
    <source>
        <dbReference type="SAM" id="MobiDB-lite"/>
    </source>
</evidence>
<dbReference type="SMART" id="SM01019">
    <property type="entry name" value="B3"/>
    <property type="match status" value="3"/>
</dbReference>
<protein>
    <submittedName>
        <fullName evidence="8">B3 DNA binding domain containing protein</fullName>
    </submittedName>
</protein>
<gene>
    <name evidence="8" type="ORF">TorRG33x02_016710</name>
</gene>
<feature type="region of interest" description="Disordered" evidence="6">
    <location>
        <begin position="161"/>
        <end position="194"/>
    </location>
</feature>
<keyword evidence="3" id="KW-0238">DNA-binding</keyword>
<dbReference type="SUPFAM" id="SSF101936">
    <property type="entry name" value="DNA-binding pseudobarrel domain"/>
    <property type="match status" value="3"/>
</dbReference>
<dbReference type="CDD" id="cd10017">
    <property type="entry name" value="B3_DNA"/>
    <property type="match status" value="3"/>
</dbReference>
<feature type="domain" description="TF-B3" evidence="7">
    <location>
        <begin position="20"/>
        <end position="113"/>
    </location>
</feature>
<dbReference type="AlphaFoldDB" id="A0A2P5FY29"/>
<dbReference type="InParanoid" id="A0A2P5FY29"/>
<dbReference type="EMBL" id="JXTC01000004">
    <property type="protein sequence ID" value="POO02685.1"/>
    <property type="molecule type" value="Genomic_DNA"/>
</dbReference>
<feature type="domain" description="TF-B3" evidence="7">
    <location>
        <begin position="433"/>
        <end position="495"/>
    </location>
</feature>
<organism evidence="8 9">
    <name type="scientific">Trema orientale</name>
    <name type="common">Charcoal tree</name>
    <name type="synonym">Celtis orientalis</name>
    <dbReference type="NCBI Taxonomy" id="63057"/>
    <lineage>
        <taxon>Eukaryota</taxon>
        <taxon>Viridiplantae</taxon>
        <taxon>Streptophyta</taxon>
        <taxon>Embryophyta</taxon>
        <taxon>Tracheophyta</taxon>
        <taxon>Spermatophyta</taxon>
        <taxon>Magnoliopsida</taxon>
        <taxon>eudicotyledons</taxon>
        <taxon>Gunneridae</taxon>
        <taxon>Pentapetalae</taxon>
        <taxon>rosids</taxon>
        <taxon>fabids</taxon>
        <taxon>Rosales</taxon>
        <taxon>Cannabaceae</taxon>
        <taxon>Trema</taxon>
    </lineage>
</organism>
<keyword evidence="9" id="KW-1185">Reference proteome</keyword>
<keyword evidence="4" id="KW-0804">Transcription</keyword>
<comment type="caution">
    <text evidence="8">The sequence shown here is derived from an EMBL/GenBank/DDBJ whole genome shotgun (WGS) entry which is preliminary data.</text>
</comment>
<sequence length="526" mass="60222">MSRSCRGDTDEPKFSSGTPHFFKIILEDTLQDNKLQVPRKFLNKCGETLSTLVSIKLPCGSRWKMKLRKDHDKFWLDQGWPEFVKHYSIGRGHMLTFRYNGNSEFHAVIFDTSTVEIDYPSVPFHFDESNIDGKLRAPKREVIDRDFIEMLDDLSPRHKAGVKTSLPWSRPQKRMKTSPTGKSGSPARSGRHKSTLIRKRKCEILRCMRTLDRRERLAALQRTSGFGSELPFFKVVMQPYYILGKFLSFPANFENIYLKNRSDDVILKVPNGEKTWPVKYVFGVQKKTAPRFRRGWKAFAQDNNLKVGDVCVFVLLKEIKFSFEVVIFRVGGSLKAPISPAHDETGTPSFRENFHAKQANVCKSTPWKTSQNTEPQVIRKPYPLAFKKVRILEKAPFQSEKPCFRVVIQPSYKWNVHVPLALAVRHIMTEGDVVLSTPNGRSWSAQFRRRKFAAVICGGWKEFVADNGLEVGDVCNFELLDGTKISFRVSIVRVSDDYKGQEAQAGDFAKGKDKPKVDEAVKLETD</sequence>
<evidence type="ECO:0000256" key="2">
    <source>
        <dbReference type="ARBA" id="ARBA00023015"/>
    </source>
</evidence>
<comment type="subcellular location">
    <subcellularLocation>
        <location evidence="1">Nucleus</location>
    </subcellularLocation>
</comment>
<dbReference type="OrthoDB" id="1688597at2759"/>
<evidence type="ECO:0000256" key="5">
    <source>
        <dbReference type="ARBA" id="ARBA00023242"/>
    </source>
</evidence>
<feature type="region of interest" description="Disordered" evidence="6">
    <location>
        <begin position="505"/>
        <end position="526"/>
    </location>
</feature>
<accession>A0A2P5FY29</accession>
<feature type="domain" description="TF-B3" evidence="7">
    <location>
        <begin position="232"/>
        <end position="331"/>
    </location>
</feature>